<accession>A0A1H0KRP2</accession>
<feature type="transmembrane region" description="Helical" evidence="1">
    <location>
        <begin position="123"/>
        <end position="145"/>
    </location>
</feature>
<reference evidence="3 4" key="1">
    <citation type="submission" date="2016-10" db="EMBL/GenBank/DDBJ databases">
        <authorList>
            <person name="de Groot N.N."/>
        </authorList>
    </citation>
    <scope>NUCLEOTIDE SEQUENCE [LARGE SCALE GENOMIC DNA]</scope>
    <source>
        <strain evidence="3 4">DSM 12130</strain>
    </source>
</reference>
<dbReference type="PANTHER" id="PTHR42709:SF4">
    <property type="entry name" value="INNER MEMBRANE PROTEIN YQAA"/>
    <property type="match status" value="1"/>
</dbReference>
<dbReference type="AlphaFoldDB" id="A0A1H0KRP2"/>
<keyword evidence="1" id="KW-1133">Transmembrane helix</keyword>
<feature type="transmembrane region" description="Helical" evidence="1">
    <location>
        <begin position="95"/>
        <end position="117"/>
    </location>
</feature>
<dbReference type="InterPro" id="IPR032816">
    <property type="entry name" value="VTT_dom"/>
</dbReference>
<dbReference type="Pfam" id="PF09335">
    <property type="entry name" value="VTT_dom"/>
    <property type="match status" value="1"/>
</dbReference>
<keyword evidence="4" id="KW-1185">Reference proteome</keyword>
<dbReference type="PANTHER" id="PTHR42709">
    <property type="entry name" value="ALKALINE PHOSPHATASE LIKE PROTEIN"/>
    <property type="match status" value="1"/>
</dbReference>
<name>A0A1H0KRP2_9BACT</name>
<feature type="transmembrane region" description="Helical" evidence="1">
    <location>
        <begin position="53"/>
        <end position="74"/>
    </location>
</feature>
<dbReference type="OrthoDB" id="5419086at2"/>
<evidence type="ECO:0000313" key="4">
    <source>
        <dbReference type="Proteomes" id="UP000199073"/>
    </source>
</evidence>
<evidence type="ECO:0000259" key="2">
    <source>
        <dbReference type="Pfam" id="PF09335"/>
    </source>
</evidence>
<dbReference type="InterPro" id="IPR051311">
    <property type="entry name" value="DedA_domain"/>
</dbReference>
<keyword evidence="1" id="KW-0812">Transmembrane</keyword>
<keyword evidence="1" id="KW-0472">Membrane</keyword>
<dbReference type="STRING" id="91360.SAMN05660330_00604"/>
<gene>
    <name evidence="3" type="ORF">SAMN05660330_00604</name>
</gene>
<dbReference type="Proteomes" id="UP000199073">
    <property type="component" value="Unassembled WGS sequence"/>
</dbReference>
<protein>
    <submittedName>
        <fullName evidence="3">Membrane protein YqaA, SNARE-associated domain</fullName>
    </submittedName>
</protein>
<sequence length="153" mass="16762">MDIFTFSGDSSFFLLFLISFLAATLVPLGSEWLVVVMVTKGFPLETTVATASIGNYLGGCTTFAIGVLGTELVFTRLLRMDQAELMRAKRLYLKYGTWTLLLSWLPVVGDALCLVAGVFKTGFIRFSLLVFTGKLARYSIVAILAKKAVEQLS</sequence>
<evidence type="ECO:0000256" key="1">
    <source>
        <dbReference type="SAM" id="Phobius"/>
    </source>
</evidence>
<feature type="domain" description="VTT" evidence="2">
    <location>
        <begin position="36"/>
        <end position="143"/>
    </location>
</feature>
<feature type="transmembrane region" description="Helical" evidence="1">
    <location>
        <begin position="12"/>
        <end position="33"/>
    </location>
</feature>
<organism evidence="3 4">
    <name type="scientific">Desulforhopalus singaporensis</name>
    <dbReference type="NCBI Taxonomy" id="91360"/>
    <lineage>
        <taxon>Bacteria</taxon>
        <taxon>Pseudomonadati</taxon>
        <taxon>Thermodesulfobacteriota</taxon>
        <taxon>Desulfobulbia</taxon>
        <taxon>Desulfobulbales</taxon>
        <taxon>Desulfocapsaceae</taxon>
        <taxon>Desulforhopalus</taxon>
    </lineage>
</organism>
<evidence type="ECO:0000313" key="3">
    <source>
        <dbReference type="EMBL" id="SDO58628.1"/>
    </source>
</evidence>
<proteinExistence type="predicted"/>
<dbReference type="EMBL" id="FNJI01000003">
    <property type="protein sequence ID" value="SDO58628.1"/>
    <property type="molecule type" value="Genomic_DNA"/>
</dbReference>